<feature type="compositionally biased region" description="Basic and acidic residues" evidence="1">
    <location>
        <begin position="436"/>
        <end position="448"/>
    </location>
</feature>
<dbReference type="OrthoDB" id="674604at2759"/>
<proteinExistence type="predicted"/>
<dbReference type="EMBL" id="FJOG01000031">
    <property type="protein sequence ID" value="CZR65482.1"/>
    <property type="molecule type" value="Genomic_DNA"/>
</dbReference>
<accession>A0A1L7XKB2</accession>
<evidence type="ECO:0000313" key="4">
    <source>
        <dbReference type="EMBL" id="CZR65482.1"/>
    </source>
</evidence>
<feature type="domain" description="Heterokaryon incompatibility" evidence="2">
    <location>
        <begin position="20"/>
        <end position="118"/>
    </location>
</feature>
<feature type="region of interest" description="Disordered" evidence="1">
    <location>
        <begin position="404"/>
        <end position="448"/>
    </location>
</feature>
<dbReference type="InterPro" id="IPR058525">
    <property type="entry name" value="DUF8212"/>
</dbReference>
<sequence length="466" mass="53259">MRILDTSTFKIREFINPPKYAILSHTWGEGEVTFIDMEVGLLNKVWTGENFEAPGQQAGWRKVKVCCEQAVEDGFQYVWIDTCCIDKRNSTELAEAINAMFRWYQRAELCYVYLADVKGSCDLAETDASLARCKWLTRGWTLQELIGSSKIDFFDKHWVQVGTKESLKYPLCQITGIPTKVLENWEQIEFTSVAQRMSWAAHRETTRIEDRSYSLMGLFGVHMTMIYGEEKQAFQRLQLEILKNLPDQSIFAWRSDREACGLLAESPADFAESGSIRSKIYGELPPPIFMTEHGLRVTLPIRLKESSRSIAVGPNSQHYMYLNCYDMGRLDPGGAFYQVVLHAVCNDGRIKSQNRDEILQMVRFNCDLLDTASASKAIQFYKSERDNANKLPKDRVERTIYAKEHSNTARESIKKQYPRKAIAGIESPPPQQPGPAHHDEPHTPERPIADKVAADCYSCAKDCEKY</sequence>
<name>A0A1L7XKB2_9HELO</name>
<evidence type="ECO:0000259" key="2">
    <source>
        <dbReference type="Pfam" id="PF06985"/>
    </source>
</evidence>
<dbReference type="Pfam" id="PF06985">
    <property type="entry name" value="HET"/>
    <property type="match status" value="1"/>
</dbReference>
<organism evidence="4 5">
    <name type="scientific">Phialocephala subalpina</name>
    <dbReference type="NCBI Taxonomy" id="576137"/>
    <lineage>
        <taxon>Eukaryota</taxon>
        <taxon>Fungi</taxon>
        <taxon>Dikarya</taxon>
        <taxon>Ascomycota</taxon>
        <taxon>Pezizomycotina</taxon>
        <taxon>Leotiomycetes</taxon>
        <taxon>Helotiales</taxon>
        <taxon>Mollisiaceae</taxon>
        <taxon>Phialocephala</taxon>
        <taxon>Phialocephala fortinii species complex</taxon>
    </lineage>
</organism>
<keyword evidence="5" id="KW-1185">Reference proteome</keyword>
<evidence type="ECO:0000256" key="1">
    <source>
        <dbReference type="SAM" id="MobiDB-lite"/>
    </source>
</evidence>
<dbReference type="PANTHER" id="PTHR10622">
    <property type="entry name" value="HET DOMAIN-CONTAINING PROTEIN"/>
    <property type="match status" value="1"/>
</dbReference>
<dbReference type="STRING" id="576137.A0A1L7XKB2"/>
<feature type="domain" description="DUF8212" evidence="3">
    <location>
        <begin position="232"/>
        <end position="263"/>
    </location>
</feature>
<reference evidence="4 5" key="1">
    <citation type="submission" date="2016-03" db="EMBL/GenBank/DDBJ databases">
        <authorList>
            <person name="Ploux O."/>
        </authorList>
    </citation>
    <scope>NUCLEOTIDE SEQUENCE [LARGE SCALE GENOMIC DNA]</scope>
    <source>
        <strain evidence="4 5">UAMH 11012</strain>
    </source>
</reference>
<gene>
    <name evidence="4" type="ORF">PAC_15382</name>
</gene>
<feature type="compositionally biased region" description="Basic and acidic residues" evidence="1">
    <location>
        <begin position="404"/>
        <end position="414"/>
    </location>
</feature>
<protein>
    <submittedName>
        <fullName evidence="4">Uncharacterized protein</fullName>
    </submittedName>
</protein>
<dbReference type="InterPro" id="IPR010730">
    <property type="entry name" value="HET"/>
</dbReference>
<evidence type="ECO:0000259" key="3">
    <source>
        <dbReference type="Pfam" id="PF26640"/>
    </source>
</evidence>
<dbReference type="Proteomes" id="UP000184330">
    <property type="component" value="Unassembled WGS sequence"/>
</dbReference>
<dbReference type="PANTHER" id="PTHR10622:SF10">
    <property type="entry name" value="HET DOMAIN-CONTAINING PROTEIN"/>
    <property type="match status" value="1"/>
</dbReference>
<evidence type="ECO:0000313" key="5">
    <source>
        <dbReference type="Proteomes" id="UP000184330"/>
    </source>
</evidence>
<dbReference type="Pfam" id="PF26640">
    <property type="entry name" value="DUF8212"/>
    <property type="match status" value="1"/>
</dbReference>
<dbReference type="AlphaFoldDB" id="A0A1L7XKB2"/>